<evidence type="ECO:0000313" key="13">
    <source>
        <dbReference type="EMBL" id="MDR6536412.1"/>
    </source>
</evidence>
<evidence type="ECO:0000256" key="11">
    <source>
        <dbReference type="SAM" id="SignalP"/>
    </source>
</evidence>
<gene>
    <name evidence="13" type="ORF">J2739_002185</name>
</gene>
<evidence type="ECO:0000256" key="9">
    <source>
        <dbReference type="ARBA" id="ARBA00023136"/>
    </source>
</evidence>
<dbReference type="PRINTS" id="PR00184">
    <property type="entry name" value="NEISSPPORIN"/>
</dbReference>
<dbReference type="CDD" id="cd00342">
    <property type="entry name" value="gram_neg_porins"/>
    <property type="match status" value="1"/>
</dbReference>
<dbReference type="InterPro" id="IPR023614">
    <property type="entry name" value="Porin_dom_sf"/>
</dbReference>
<dbReference type="Gene3D" id="2.40.160.10">
    <property type="entry name" value="Porin"/>
    <property type="match status" value="1"/>
</dbReference>
<dbReference type="SUPFAM" id="SSF56935">
    <property type="entry name" value="Porins"/>
    <property type="match status" value="1"/>
</dbReference>
<feature type="chain" id="PRO_5047454356" evidence="11">
    <location>
        <begin position="20"/>
        <end position="433"/>
    </location>
</feature>
<comment type="subunit">
    <text evidence="2">Homotrimer.</text>
</comment>
<evidence type="ECO:0000256" key="7">
    <source>
        <dbReference type="ARBA" id="ARBA00023065"/>
    </source>
</evidence>
<accession>A0ABU1ND83</accession>
<dbReference type="PROSITE" id="PS51257">
    <property type="entry name" value="PROKAR_LIPOPROTEIN"/>
    <property type="match status" value="1"/>
</dbReference>
<evidence type="ECO:0000256" key="2">
    <source>
        <dbReference type="ARBA" id="ARBA00011233"/>
    </source>
</evidence>
<keyword evidence="14" id="KW-1185">Reference proteome</keyword>
<proteinExistence type="predicted"/>
<dbReference type="Pfam" id="PF13609">
    <property type="entry name" value="Porin_4"/>
    <property type="match status" value="1"/>
</dbReference>
<keyword evidence="7" id="KW-0406">Ion transport</keyword>
<evidence type="ECO:0000256" key="1">
    <source>
        <dbReference type="ARBA" id="ARBA00004571"/>
    </source>
</evidence>
<feature type="domain" description="Porin" evidence="12">
    <location>
        <begin position="8"/>
        <end position="389"/>
    </location>
</feature>
<keyword evidence="6 11" id="KW-0732">Signal</keyword>
<dbReference type="PANTHER" id="PTHR34501:SF9">
    <property type="entry name" value="MAJOR OUTER MEMBRANE PROTEIN P.IA"/>
    <property type="match status" value="1"/>
</dbReference>
<keyword evidence="9" id="KW-0472">Membrane</keyword>
<dbReference type="RefSeq" id="WP_309901399.1">
    <property type="nucleotide sequence ID" value="NZ_JAVDRF010000004.1"/>
</dbReference>
<protein>
    <submittedName>
        <fullName evidence="13">Porin</fullName>
    </submittedName>
</protein>
<evidence type="ECO:0000256" key="4">
    <source>
        <dbReference type="ARBA" id="ARBA00022452"/>
    </source>
</evidence>
<feature type="signal peptide" evidence="11">
    <location>
        <begin position="1"/>
        <end position="19"/>
    </location>
</feature>
<keyword evidence="4" id="KW-1134">Transmembrane beta strand</keyword>
<dbReference type="InterPro" id="IPR033900">
    <property type="entry name" value="Gram_neg_porin_domain"/>
</dbReference>
<dbReference type="Proteomes" id="UP001184230">
    <property type="component" value="Unassembled WGS sequence"/>
</dbReference>
<evidence type="ECO:0000256" key="5">
    <source>
        <dbReference type="ARBA" id="ARBA00022692"/>
    </source>
</evidence>
<keyword evidence="3" id="KW-0813">Transport</keyword>
<dbReference type="PANTHER" id="PTHR34501">
    <property type="entry name" value="PROTEIN YDDL-RELATED"/>
    <property type="match status" value="1"/>
</dbReference>
<dbReference type="InterPro" id="IPR050298">
    <property type="entry name" value="Gram-neg_bact_OMP"/>
</dbReference>
<dbReference type="EMBL" id="JAVDRF010000004">
    <property type="protein sequence ID" value="MDR6536412.1"/>
    <property type="molecule type" value="Genomic_DNA"/>
</dbReference>
<evidence type="ECO:0000256" key="3">
    <source>
        <dbReference type="ARBA" id="ARBA00022448"/>
    </source>
</evidence>
<evidence type="ECO:0000313" key="14">
    <source>
        <dbReference type="Proteomes" id="UP001184230"/>
    </source>
</evidence>
<keyword evidence="5" id="KW-0812">Transmembrane</keyword>
<name>A0ABU1ND83_9BURK</name>
<dbReference type="InterPro" id="IPR002299">
    <property type="entry name" value="Porin_Neis"/>
</dbReference>
<evidence type="ECO:0000256" key="6">
    <source>
        <dbReference type="ARBA" id="ARBA00022729"/>
    </source>
</evidence>
<keyword evidence="10" id="KW-0998">Cell outer membrane</keyword>
<sequence>MRKSLVAMAALAAAGSACAQSSVTLFGVVDAAVSGYSAKSSFYSTSLLPAFPPAGQPDTVKRSQTALSNSGYNNSRLGFRGTEDLGGGLAASFWLESPLFNDSGAAGLSTFGRRSTVSLSGGFGELRLGRDFTPSFWSDTVFDPMGATGVGTNLISSINSNLAIAASGGTLNGGLSGGTDSYVRTSNAIGYFLPPNLGGFYGQVQYALHENTKSTDVSGSPSRRGRYIGGRFGYGNGPLDVALAYGDSTAQDATTTTAAGLFASSAERKIATTNLGASYDFGVLKLFGELSRVRDEAGTTVPVGTFGRVSFETSDKYDGALLGVSVPVGVGLLRAAYSRVKFKDDPGLQPPGLFAPNRDASAGKLALGYVHNLSKRTALYATLARIRIRNGQNNPAVMGATTGGSPAYLSTGTSSGFAPRSATGYDFGIRHAF</sequence>
<comment type="caution">
    <text evidence="13">The sequence shown here is derived from an EMBL/GenBank/DDBJ whole genome shotgun (WGS) entry which is preliminary data.</text>
</comment>
<evidence type="ECO:0000256" key="10">
    <source>
        <dbReference type="ARBA" id="ARBA00023237"/>
    </source>
</evidence>
<reference evidence="13 14" key="1">
    <citation type="submission" date="2023-07" db="EMBL/GenBank/DDBJ databases">
        <title>Sorghum-associated microbial communities from plants grown in Nebraska, USA.</title>
        <authorList>
            <person name="Schachtman D."/>
        </authorList>
    </citation>
    <scope>NUCLEOTIDE SEQUENCE [LARGE SCALE GENOMIC DNA]</scope>
    <source>
        <strain evidence="13 14">DS1781</strain>
    </source>
</reference>
<evidence type="ECO:0000259" key="12">
    <source>
        <dbReference type="Pfam" id="PF13609"/>
    </source>
</evidence>
<organism evidence="13 14">
    <name type="scientific">Variovorax soli</name>
    <dbReference type="NCBI Taxonomy" id="376815"/>
    <lineage>
        <taxon>Bacteria</taxon>
        <taxon>Pseudomonadati</taxon>
        <taxon>Pseudomonadota</taxon>
        <taxon>Betaproteobacteria</taxon>
        <taxon>Burkholderiales</taxon>
        <taxon>Comamonadaceae</taxon>
        <taxon>Variovorax</taxon>
    </lineage>
</organism>
<comment type="subcellular location">
    <subcellularLocation>
        <location evidence="1">Cell outer membrane</location>
        <topology evidence="1">Multi-pass membrane protein</topology>
    </subcellularLocation>
</comment>
<evidence type="ECO:0000256" key="8">
    <source>
        <dbReference type="ARBA" id="ARBA00023114"/>
    </source>
</evidence>
<keyword evidence="8" id="KW-0626">Porin</keyword>